<name>A0A5E4D793_MARMO</name>
<dbReference type="EMBL" id="CABDUW010004031">
    <property type="protein sequence ID" value="VTJ90035.1"/>
    <property type="molecule type" value="Genomic_DNA"/>
</dbReference>
<sequence>PGALRERTGKSLCSEGLWQYLGPWSLLVRQAEPPSLVERNLRFVVLRAELGVDLECSGCKAASTVGNLVPSLLLCIQLCMLSPVKSRAHQEVNDGNDLLHQGGGKPHTSEV</sequence>
<accession>A0A5E4D793</accession>
<evidence type="ECO:0000313" key="3">
    <source>
        <dbReference type="Proteomes" id="UP000335636"/>
    </source>
</evidence>
<evidence type="ECO:0000256" key="1">
    <source>
        <dbReference type="SAM" id="MobiDB-lite"/>
    </source>
</evidence>
<reference evidence="2" key="1">
    <citation type="submission" date="2019-04" db="EMBL/GenBank/DDBJ databases">
        <authorList>
            <person name="Alioto T."/>
            <person name="Alioto T."/>
        </authorList>
    </citation>
    <scope>NUCLEOTIDE SEQUENCE [LARGE SCALE GENOMIC DNA]</scope>
</reference>
<proteinExistence type="predicted"/>
<dbReference type="Proteomes" id="UP000335636">
    <property type="component" value="Unassembled WGS sequence"/>
</dbReference>
<organism evidence="2 3">
    <name type="scientific">Marmota monax</name>
    <name type="common">Woodchuck</name>
    <dbReference type="NCBI Taxonomy" id="9995"/>
    <lineage>
        <taxon>Eukaryota</taxon>
        <taxon>Metazoa</taxon>
        <taxon>Chordata</taxon>
        <taxon>Craniata</taxon>
        <taxon>Vertebrata</taxon>
        <taxon>Euteleostomi</taxon>
        <taxon>Mammalia</taxon>
        <taxon>Eutheria</taxon>
        <taxon>Euarchontoglires</taxon>
        <taxon>Glires</taxon>
        <taxon>Rodentia</taxon>
        <taxon>Sciuromorpha</taxon>
        <taxon>Sciuridae</taxon>
        <taxon>Xerinae</taxon>
        <taxon>Marmotini</taxon>
        <taxon>Marmota</taxon>
    </lineage>
</organism>
<gene>
    <name evidence="2" type="ORF">MONAX_5E034471</name>
</gene>
<comment type="caution">
    <text evidence="2">The sequence shown here is derived from an EMBL/GenBank/DDBJ whole genome shotgun (WGS) entry which is preliminary data.</text>
</comment>
<keyword evidence="3" id="KW-1185">Reference proteome</keyword>
<feature type="non-terminal residue" evidence="2">
    <location>
        <position position="1"/>
    </location>
</feature>
<protein>
    <submittedName>
        <fullName evidence="2">Uncharacterized protein</fullName>
    </submittedName>
</protein>
<evidence type="ECO:0000313" key="2">
    <source>
        <dbReference type="EMBL" id="VTJ90035.1"/>
    </source>
</evidence>
<feature type="region of interest" description="Disordered" evidence="1">
    <location>
        <begin position="92"/>
        <end position="111"/>
    </location>
</feature>
<dbReference type="AlphaFoldDB" id="A0A5E4D793"/>